<keyword evidence="1" id="KW-1133">Transmembrane helix</keyword>
<protein>
    <submittedName>
        <fullName evidence="3">Arginine deiminase type-3</fullName>
    </submittedName>
</protein>
<feature type="transmembrane region" description="Helical" evidence="1">
    <location>
        <begin position="49"/>
        <end position="69"/>
    </location>
</feature>
<evidence type="ECO:0000259" key="2">
    <source>
        <dbReference type="Pfam" id="PF03068"/>
    </source>
</evidence>
<dbReference type="AlphaFoldDB" id="A0A8H4LDF0"/>
<name>A0A8H4LDF0_9HYPO</name>
<dbReference type="Pfam" id="PF03068">
    <property type="entry name" value="PAD"/>
    <property type="match status" value="1"/>
</dbReference>
<keyword evidence="1" id="KW-0812">Transmembrane</keyword>
<dbReference type="SUPFAM" id="SSF110083">
    <property type="entry name" value="Peptidylarginine deiminase Pad4, middle domain"/>
    <property type="match status" value="1"/>
</dbReference>
<evidence type="ECO:0000256" key="1">
    <source>
        <dbReference type="SAM" id="Phobius"/>
    </source>
</evidence>
<feature type="domain" description="Protein-arginine deiminase C-terminal" evidence="2">
    <location>
        <begin position="268"/>
        <end position="329"/>
    </location>
</feature>
<dbReference type="GO" id="GO:0005509">
    <property type="term" value="F:calcium ion binding"/>
    <property type="evidence" value="ECO:0007669"/>
    <property type="project" value="InterPro"/>
</dbReference>
<evidence type="ECO:0000313" key="4">
    <source>
        <dbReference type="Proteomes" id="UP000554235"/>
    </source>
</evidence>
<dbReference type="GO" id="GO:0004668">
    <property type="term" value="F:protein-arginine deiminase activity"/>
    <property type="evidence" value="ECO:0007669"/>
    <property type="project" value="InterPro"/>
</dbReference>
<dbReference type="InterPro" id="IPR036556">
    <property type="entry name" value="PAD_central_sf"/>
</dbReference>
<keyword evidence="1" id="KW-0472">Membrane</keyword>
<dbReference type="EMBL" id="JAADYS010000823">
    <property type="protein sequence ID" value="KAF4466776.1"/>
    <property type="molecule type" value="Genomic_DNA"/>
</dbReference>
<sequence>MEGSLDFDPGAFTAFGSGRWHEEWRRCMRINVLMADAGKLLRKQATFDFISSITVILVFFSTQLFFFFLGSQLKYLKLLVMRFDLLQLAFAIPPLVQALRADIRADTNRDGLVDLTGDSDVAEKGIWTEERGALFLANIADTDRRCSIQALSGPALEDDFFDRCNDASDDILRQEKYLAPLRTVPIPDVPSTAVGTITVEDQSVAKFVRIFSNKNGTWSIVTNSTTFSSAQLRNGLKLGIDSREPRRPSRWDGRAVVKFSVHEGSSHSEDKVMLRVAPVLTHHHLQAVEQVMTTNGNATDSPFQAQFVANLSALLPDLGVKTPLWLFNHS</sequence>
<keyword evidence="4" id="KW-1185">Reference proteome</keyword>
<organism evidence="3 4">
    <name type="scientific">Fusarium albosuccineum</name>
    <dbReference type="NCBI Taxonomy" id="1237068"/>
    <lineage>
        <taxon>Eukaryota</taxon>
        <taxon>Fungi</taxon>
        <taxon>Dikarya</taxon>
        <taxon>Ascomycota</taxon>
        <taxon>Pezizomycotina</taxon>
        <taxon>Sordariomycetes</taxon>
        <taxon>Hypocreomycetidae</taxon>
        <taxon>Hypocreales</taxon>
        <taxon>Nectriaceae</taxon>
        <taxon>Fusarium</taxon>
        <taxon>Fusarium decemcellulare species complex</taxon>
    </lineage>
</organism>
<feature type="non-terminal residue" evidence="3">
    <location>
        <position position="330"/>
    </location>
</feature>
<dbReference type="OrthoDB" id="5102063at2759"/>
<dbReference type="GO" id="GO:0005737">
    <property type="term" value="C:cytoplasm"/>
    <property type="evidence" value="ECO:0007669"/>
    <property type="project" value="InterPro"/>
</dbReference>
<comment type="caution">
    <text evidence="3">The sequence shown here is derived from an EMBL/GenBank/DDBJ whole genome shotgun (WGS) entry which is preliminary data.</text>
</comment>
<accession>A0A8H4LDF0</accession>
<proteinExistence type="predicted"/>
<evidence type="ECO:0000313" key="3">
    <source>
        <dbReference type="EMBL" id="KAF4466776.1"/>
    </source>
</evidence>
<dbReference type="InterPro" id="IPR013530">
    <property type="entry name" value="PAD_C"/>
</dbReference>
<reference evidence="3 4" key="1">
    <citation type="submission" date="2020-01" db="EMBL/GenBank/DDBJ databases">
        <title>Identification and distribution of gene clusters putatively required for synthesis of sphingolipid metabolism inhibitors in phylogenetically diverse species of the filamentous fungus Fusarium.</title>
        <authorList>
            <person name="Kim H.-S."/>
            <person name="Busman M."/>
            <person name="Brown D.W."/>
            <person name="Divon H."/>
            <person name="Uhlig S."/>
            <person name="Proctor R.H."/>
        </authorList>
    </citation>
    <scope>NUCLEOTIDE SEQUENCE [LARGE SCALE GENOMIC DNA]</scope>
    <source>
        <strain evidence="3 4">NRRL 20459</strain>
    </source>
</reference>
<dbReference type="Proteomes" id="UP000554235">
    <property type="component" value="Unassembled WGS sequence"/>
</dbReference>
<gene>
    <name evidence="3" type="ORF">FALBO_6365</name>
</gene>